<dbReference type="PATRIC" id="fig|42253.5.peg.2470"/>
<dbReference type="KEGG" id="nmv:NITMOv2_2505"/>
<keyword evidence="2" id="KW-1185">Reference proteome</keyword>
<dbReference type="EMBL" id="CP011801">
    <property type="protein sequence ID" value="ALA58918.1"/>
    <property type="molecule type" value="Genomic_DNA"/>
</dbReference>
<evidence type="ECO:0000313" key="2">
    <source>
        <dbReference type="Proteomes" id="UP000069205"/>
    </source>
</evidence>
<protein>
    <submittedName>
        <fullName evidence="1">Uncharacterized protein</fullName>
    </submittedName>
</protein>
<evidence type="ECO:0000313" key="1">
    <source>
        <dbReference type="EMBL" id="ALA58918.1"/>
    </source>
</evidence>
<organism evidence="1 2">
    <name type="scientific">Nitrospira moscoviensis</name>
    <dbReference type="NCBI Taxonomy" id="42253"/>
    <lineage>
        <taxon>Bacteria</taxon>
        <taxon>Pseudomonadati</taxon>
        <taxon>Nitrospirota</taxon>
        <taxon>Nitrospiria</taxon>
        <taxon>Nitrospirales</taxon>
        <taxon>Nitrospiraceae</taxon>
        <taxon>Nitrospira</taxon>
    </lineage>
</organism>
<gene>
    <name evidence="1" type="ORF">NITMOv2_2505</name>
</gene>
<reference evidence="1 2" key="1">
    <citation type="journal article" date="2015" name="Proc. Natl. Acad. Sci. U.S.A.">
        <title>Expanded metabolic versatility of ubiquitous nitrite-oxidizing bacteria from the genus Nitrospira.</title>
        <authorList>
            <person name="Koch H."/>
            <person name="Lucker S."/>
            <person name="Albertsen M."/>
            <person name="Kitzinger K."/>
            <person name="Herbold C."/>
            <person name="Spieck E."/>
            <person name="Nielsen P.H."/>
            <person name="Wagner M."/>
            <person name="Daims H."/>
        </authorList>
    </citation>
    <scope>NUCLEOTIDE SEQUENCE [LARGE SCALE GENOMIC DNA]</scope>
    <source>
        <strain evidence="1 2">NSP M-1</strain>
    </source>
</reference>
<name>A0A0K2GDA3_NITMO</name>
<proteinExistence type="predicted"/>
<dbReference type="STRING" id="42253.NITMOv2_2505"/>
<sequence length="296" mass="34553">MVQDLLVQCGQVSVGNPDLYRVVSNGSELEEYGATLLPQLLERAIIHTRQFFRTTGHWENDVAHAKLAQRWGYELVERFLERARQEVPCRPVHLLDSFLFKHYSQPHSCSLQEHLGSPLGRFLDRLLSRAVHSRDAMTALFYHLYGMGQIHVSKILALGPAESQRVYKNYMRWRTNGWSVMIEEEGLKEEDLEDIAEQQRRHPARFEQDAAQLLHRLQTHYRKSEPPHYPCLSRAEWHTLYDGDSGRDYRDWHLSFCRPCLKEVWDLRRPVLDGGPGPRLNLHVRPLDKAAVPECE</sequence>
<dbReference type="AlphaFoldDB" id="A0A0K2GDA3"/>
<accession>A0A0K2GDA3</accession>
<dbReference type="Proteomes" id="UP000069205">
    <property type="component" value="Chromosome"/>
</dbReference>